<comment type="caution">
    <text evidence="1">The sequence shown here is derived from an EMBL/GenBank/DDBJ whole genome shotgun (WGS) entry which is preliminary data.</text>
</comment>
<dbReference type="EMBL" id="QXFU01000873">
    <property type="protein sequence ID" value="KAE9017751.1"/>
    <property type="molecule type" value="Genomic_DNA"/>
</dbReference>
<reference evidence="1 2" key="1">
    <citation type="submission" date="2018-09" db="EMBL/GenBank/DDBJ databases">
        <title>Genomic investigation of the strawberry pathogen Phytophthora fragariae indicates pathogenicity is determined by transcriptional variation in three key races.</title>
        <authorList>
            <person name="Adams T.M."/>
            <person name="Armitage A.D."/>
            <person name="Sobczyk M.K."/>
            <person name="Bates H.J."/>
            <person name="Dunwell J.M."/>
            <person name="Nellist C.F."/>
            <person name="Harrison R.J."/>
        </authorList>
    </citation>
    <scope>NUCLEOTIDE SEQUENCE [LARGE SCALE GENOMIC DNA]</scope>
    <source>
        <strain evidence="1 2">SCRP324</strain>
    </source>
</reference>
<evidence type="ECO:0000313" key="2">
    <source>
        <dbReference type="Proteomes" id="UP000435112"/>
    </source>
</evidence>
<protein>
    <submittedName>
        <fullName evidence="1">Uncharacterized protein</fullName>
    </submittedName>
</protein>
<sequence length="62" mass="6513">MHPVAAAIFPAHWSSLLPCPALGGDCRYPQGQNSTYSGLNTSSYTVSCRGGSLSATSRHFPT</sequence>
<name>A0A6A3LEC4_9STRA</name>
<evidence type="ECO:0000313" key="1">
    <source>
        <dbReference type="EMBL" id="KAE9017751.1"/>
    </source>
</evidence>
<proteinExistence type="predicted"/>
<dbReference type="AlphaFoldDB" id="A0A6A3LEC4"/>
<dbReference type="Proteomes" id="UP000435112">
    <property type="component" value="Unassembled WGS sequence"/>
</dbReference>
<accession>A0A6A3LEC4</accession>
<organism evidence="1 2">
    <name type="scientific">Phytophthora rubi</name>
    <dbReference type="NCBI Taxonomy" id="129364"/>
    <lineage>
        <taxon>Eukaryota</taxon>
        <taxon>Sar</taxon>
        <taxon>Stramenopiles</taxon>
        <taxon>Oomycota</taxon>
        <taxon>Peronosporomycetes</taxon>
        <taxon>Peronosporales</taxon>
        <taxon>Peronosporaceae</taxon>
        <taxon>Phytophthora</taxon>
    </lineage>
</organism>
<gene>
    <name evidence="1" type="ORF">PR002_g13301</name>
</gene>